<dbReference type="Proteomes" id="UP000054097">
    <property type="component" value="Unassembled WGS sequence"/>
</dbReference>
<dbReference type="Gene3D" id="2.80.10.50">
    <property type="match status" value="1"/>
</dbReference>
<keyword evidence="1" id="KW-0732">Signal</keyword>
<sequence>MKFTAAFVSLAAALVVSADPILQAPVNTPTLIQTFIVNPRFAPCLQAQGNYNGAPVIIGDCGDWHGANEEWTVVQGGGVEGSGDPGPVTQIRIFGDKCLDVPNGSDYNGNKLQIWTCYDGNANQLWQVGDNGIRWASHNKCLDLTDGNLNSGTRTQIWTCGTPESPSINQSWNAVPPR</sequence>
<reference evidence="3 4" key="1">
    <citation type="submission" date="2014-04" db="EMBL/GenBank/DDBJ databases">
        <authorList>
            <consortium name="DOE Joint Genome Institute"/>
            <person name="Kuo A."/>
            <person name="Zuccaro A."/>
            <person name="Kohler A."/>
            <person name="Nagy L.G."/>
            <person name="Floudas D."/>
            <person name="Copeland A."/>
            <person name="Barry K.W."/>
            <person name="Cichocki N."/>
            <person name="Veneault-Fourrey C."/>
            <person name="LaButti K."/>
            <person name="Lindquist E.A."/>
            <person name="Lipzen A."/>
            <person name="Lundell T."/>
            <person name="Morin E."/>
            <person name="Murat C."/>
            <person name="Sun H."/>
            <person name="Tunlid A."/>
            <person name="Henrissat B."/>
            <person name="Grigoriev I.V."/>
            <person name="Hibbett D.S."/>
            <person name="Martin F."/>
            <person name="Nordberg H.P."/>
            <person name="Cantor M.N."/>
            <person name="Hua S.X."/>
        </authorList>
    </citation>
    <scope>NUCLEOTIDE SEQUENCE [LARGE SCALE GENOMIC DNA]</scope>
    <source>
        <strain evidence="3 4">MAFF 305830</strain>
    </source>
</reference>
<reference evidence="4" key="2">
    <citation type="submission" date="2015-01" db="EMBL/GenBank/DDBJ databases">
        <title>Evolutionary Origins and Diversification of the Mycorrhizal Mutualists.</title>
        <authorList>
            <consortium name="DOE Joint Genome Institute"/>
            <consortium name="Mycorrhizal Genomics Consortium"/>
            <person name="Kohler A."/>
            <person name="Kuo A."/>
            <person name="Nagy L.G."/>
            <person name="Floudas D."/>
            <person name="Copeland A."/>
            <person name="Barry K.W."/>
            <person name="Cichocki N."/>
            <person name="Veneault-Fourrey C."/>
            <person name="LaButti K."/>
            <person name="Lindquist E.A."/>
            <person name="Lipzen A."/>
            <person name="Lundell T."/>
            <person name="Morin E."/>
            <person name="Murat C."/>
            <person name="Riley R."/>
            <person name="Ohm R."/>
            <person name="Sun H."/>
            <person name="Tunlid A."/>
            <person name="Henrissat B."/>
            <person name="Grigoriev I.V."/>
            <person name="Hibbett D.S."/>
            <person name="Martin F."/>
        </authorList>
    </citation>
    <scope>NUCLEOTIDE SEQUENCE [LARGE SCALE GENOMIC DNA]</scope>
    <source>
        <strain evidence="4">MAFF 305830</strain>
    </source>
</reference>
<dbReference type="SMART" id="SM00458">
    <property type="entry name" value="RICIN"/>
    <property type="match status" value="1"/>
</dbReference>
<feature type="domain" description="Ricin B lectin" evidence="2">
    <location>
        <begin position="30"/>
        <end position="175"/>
    </location>
</feature>
<dbReference type="HOGENOM" id="CLU_095794_3_1_1"/>
<evidence type="ECO:0000313" key="3">
    <source>
        <dbReference type="EMBL" id="KIM33491.1"/>
    </source>
</evidence>
<keyword evidence="4" id="KW-1185">Reference proteome</keyword>
<dbReference type="EMBL" id="KN824278">
    <property type="protein sequence ID" value="KIM33491.1"/>
    <property type="molecule type" value="Genomic_DNA"/>
</dbReference>
<dbReference type="CDD" id="cd00161">
    <property type="entry name" value="beta-trefoil_Ricin-like"/>
    <property type="match status" value="1"/>
</dbReference>
<dbReference type="OrthoDB" id="6770063at2759"/>
<evidence type="ECO:0000256" key="1">
    <source>
        <dbReference type="SAM" id="SignalP"/>
    </source>
</evidence>
<accession>A0A0C3BPU9</accession>
<gene>
    <name evidence="3" type="ORF">M408DRAFT_326195</name>
</gene>
<dbReference type="AlphaFoldDB" id="A0A0C3BPU9"/>
<dbReference type="PROSITE" id="PS50231">
    <property type="entry name" value="RICIN_B_LECTIN"/>
    <property type="match status" value="1"/>
</dbReference>
<dbReference type="STRING" id="933852.A0A0C3BPU9"/>
<evidence type="ECO:0000259" key="2">
    <source>
        <dbReference type="SMART" id="SM00458"/>
    </source>
</evidence>
<proteinExistence type="predicted"/>
<evidence type="ECO:0000313" key="4">
    <source>
        <dbReference type="Proteomes" id="UP000054097"/>
    </source>
</evidence>
<dbReference type="InterPro" id="IPR035992">
    <property type="entry name" value="Ricin_B-like_lectins"/>
</dbReference>
<dbReference type="InterPro" id="IPR000772">
    <property type="entry name" value="Ricin_B_lectin"/>
</dbReference>
<name>A0A0C3BPU9_SERVB</name>
<dbReference type="Pfam" id="PF00652">
    <property type="entry name" value="Ricin_B_lectin"/>
    <property type="match status" value="1"/>
</dbReference>
<organism evidence="3 4">
    <name type="scientific">Serendipita vermifera MAFF 305830</name>
    <dbReference type="NCBI Taxonomy" id="933852"/>
    <lineage>
        <taxon>Eukaryota</taxon>
        <taxon>Fungi</taxon>
        <taxon>Dikarya</taxon>
        <taxon>Basidiomycota</taxon>
        <taxon>Agaricomycotina</taxon>
        <taxon>Agaricomycetes</taxon>
        <taxon>Sebacinales</taxon>
        <taxon>Serendipitaceae</taxon>
        <taxon>Serendipita</taxon>
    </lineage>
</organism>
<feature type="signal peptide" evidence="1">
    <location>
        <begin position="1"/>
        <end position="18"/>
    </location>
</feature>
<dbReference type="SUPFAM" id="SSF50370">
    <property type="entry name" value="Ricin B-like lectins"/>
    <property type="match status" value="1"/>
</dbReference>
<protein>
    <submittedName>
        <fullName evidence="3">Carbohydrate-binding module family 13 protein</fullName>
    </submittedName>
</protein>
<feature type="chain" id="PRO_5002175765" evidence="1">
    <location>
        <begin position="19"/>
        <end position="178"/>
    </location>
</feature>